<protein>
    <submittedName>
        <fullName evidence="1">Uncharacterized protein</fullName>
    </submittedName>
</protein>
<dbReference type="AlphaFoldDB" id="A0A2P2NXJ5"/>
<evidence type="ECO:0000313" key="1">
    <source>
        <dbReference type="EMBL" id="MBX47111.1"/>
    </source>
</evidence>
<accession>A0A2P2NXJ5</accession>
<sequence>MPYFSSNGSGSTATAATTISMMMLLETCIKPELELSGHQYQGQYT</sequence>
<organism evidence="1">
    <name type="scientific">Rhizophora mucronata</name>
    <name type="common">Asiatic mangrove</name>
    <dbReference type="NCBI Taxonomy" id="61149"/>
    <lineage>
        <taxon>Eukaryota</taxon>
        <taxon>Viridiplantae</taxon>
        <taxon>Streptophyta</taxon>
        <taxon>Embryophyta</taxon>
        <taxon>Tracheophyta</taxon>
        <taxon>Spermatophyta</taxon>
        <taxon>Magnoliopsida</taxon>
        <taxon>eudicotyledons</taxon>
        <taxon>Gunneridae</taxon>
        <taxon>Pentapetalae</taxon>
        <taxon>rosids</taxon>
        <taxon>fabids</taxon>
        <taxon>Malpighiales</taxon>
        <taxon>Rhizophoraceae</taxon>
        <taxon>Rhizophora</taxon>
    </lineage>
</organism>
<reference evidence="1" key="1">
    <citation type="submission" date="2018-02" db="EMBL/GenBank/DDBJ databases">
        <title>Rhizophora mucronata_Transcriptome.</title>
        <authorList>
            <person name="Meera S.P."/>
            <person name="Sreeshan A."/>
            <person name="Augustine A."/>
        </authorList>
    </citation>
    <scope>NUCLEOTIDE SEQUENCE</scope>
    <source>
        <tissue evidence="1">Leaf</tissue>
    </source>
</reference>
<proteinExistence type="predicted"/>
<dbReference type="EMBL" id="GGEC01066627">
    <property type="protein sequence ID" value="MBX47111.1"/>
    <property type="molecule type" value="Transcribed_RNA"/>
</dbReference>
<name>A0A2P2NXJ5_RHIMU</name>